<name>A0A7J0H5Y6_9ERIC</name>
<comment type="caution">
    <text evidence="1">The sequence shown here is derived from an EMBL/GenBank/DDBJ whole genome shotgun (WGS) entry which is preliminary data.</text>
</comment>
<evidence type="ECO:0000313" key="2">
    <source>
        <dbReference type="Proteomes" id="UP000585474"/>
    </source>
</evidence>
<proteinExistence type="predicted"/>
<protein>
    <submittedName>
        <fullName evidence="1">Uncharacterized protein</fullName>
    </submittedName>
</protein>
<dbReference type="OrthoDB" id="2919534at2759"/>
<dbReference type="Proteomes" id="UP000585474">
    <property type="component" value="Unassembled WGS sequence"/>
</dbReference>
<dbReference type="EMBL" id="BJWL01000027">
    <property type="protein sequence ID" value="GFZ18441.1"/>
    <property type="molecule type" value="Genomic_DNA"/>
</dbReference>
<sequence length="108" mass="12656">MLPRYVSSKATMKEVQLIGEEQEVLEDVGRDPETKVVEDLIHYELDELSSDRFFLMGANMEERERTELIQFLKANIEFFTWTPYEILGIDPNFIKNELSVLLDARTVK</sequence>
<accession>A0A7J0H5Y6</accession>
<evidence type="ECO:0000313" key="1">
    <source>
        <dbReference type="EMBL" id="GFZ18441.1"/>
    </source>
</evidence>
<dbReference type="AlphaFoldDB" id="A0A7J0H5Y6"/>
<organism evidence="1 2">
    <name type="scientific">Actinidia rufa</name>
    <dbReference type="NCBI Taxonomy" id="165716"/>
    <lineage>
        <taxon>Eukaryota</taxon>
        <taxon>Viridiplantae</taxon>
        <taxon>Streptophyta</taxon>
        <taxon>Embryophyta</taxon>
        <taxon>Tracheophyta</taxon>
        <taxon>Spermatophyta</taxon>
        <taxon>Magnoliopsida</taxon>
        <taxon>eudicotyledons</taxon>
        <taxon>Gunneridae</taxon>
        <taxon>Pentapetalae</taxon>
        <taxon>asterids</taxon>
        <taxon>Ericales</taxon>
        <taxon>Actinidiaceae</taxon>
        <taxon>Actinidia</taxon>
    </lineage>
</organism>
<keyword evidence="2" id="KW-1185">Reference proteome</keyword>
<gene>
    <name evidence="1" type="ORF">Acr_27g0001800</name>
</gene>
<reference evidence="1 2" key="1">
    <citation type="submission" date="2019-07" db="EMBL/GenBank/DDBJ databases">
        <title>De Novo Assembly of kiwifruit Actinidia rufa.</title>
        <authorList>
            <person name="Sugita-Konishi S."/>
            <person name="Sato K."/>
            <person name="Mori E."/>
            <person name="Abe Y."/>
            <person name="Kisaki G."/>
            <person name="Hamano K."/>
            <person name="Suezawa K."/>
            <person name="Otani M."/>
            <person name="Fukuda T."/>
            <person name="Manabe T."/>
            <person name="Gomi K."/>
            <person name="Tabuchi M."/>
            <person name="Akimitsu K."/>
            <person name="Kataoka I."/>
        </authorList>
    </citation>
    <scope>NUCLEOTIDE SEQUENCE [LARGE SCALE GENOMIC DNA]</scope>
    <source>
        <strain evidence="2">cv. Fuchu</strain>
    </source>
</reference>